<evidence type="ECO:0000256" key="8">
    <source>
        <dbReference type="ARBA" id="ARBA00023136"/>
    </source>
</evidence>
<comment type="subcellular location">
    <subcellularLocation>
        <location evidence="1 9">Mitochondrion inner membrane</location>
    </subcellularLocation>
</comment>
<keyword evidence="6" id="KW-1133">Transmembrane helix</keyword>
<dbReference type="GO" id="GO:0043069">
    <property type="term" value="P:negative regulation of programmed cell death"/>
    <property type="evidence" value="ECO:0007669"/>
    <property type="project" value="EnsemblFungi"/>
</dbReference>
<dbReference type="RefSeq" id="XP_004182441.1">
    <property type="nucleotide sequence ID" value="XM_004182393.1"/>
</dbReference>
<dbReference type="Pfam" id="PF12597">
    <property type="entry name" value="Cox20"/>
    <property type="match status" value="1"/>
</dbReference>
<evidence type="ECO:0000256" key="2">
    <source>
        <dbReference type="ARBA" id="ARBA00009575"/>
    </source>
</evidence>
<comment type="function">
    <text evidence="9">Involved in the assembly of the cytochrome c oxidase complex.</text>
</comment>
<organism evidence="11 12">
    <name type="scientific">Henningerozyma blattae (strain ATCC 34711 / CBS 6284 / DSM 70876 / NBRC 10599 / NRRL Y-10934 / UCD 77-7)</name>
    <name type="common">Yeast</name>
    <name type="synonym">Tetrapisispora blattae</name>
    <dbReference type="NCBI Taxonomy" id="1071380"/>
    <lineage>
        <taxon>Eukaryota</taxon>
        <taxon>Fungi</taxon>
        <taxon>Dikarya</taxon>
        <taxon>Ascomycota</taxon>
        <taxon>Saccharomycotina</taxon>
        <taxon>Saccharomycetes</taxon>
        <taxon>Saccharomycetales</taxon>
        <taxon>Saccharomycetaceae</taxon>
        <taxon>Henningerozyma</taxon>
    </lineage>
</organism>
<dbReference type="InterPro" id="IPR022533">
    <property type="entry name" value="Cox20"/>
</dbReference>
<evidence type="ECO:0000256" key="7">
    <source>
        <dbReference type="ARBA" id="ARBA00023128"/>
    </source>
</evidence>
<dbReference type="PIRSF" id="PIRSF007871">
    <property type="entry name" value="Cox20"/>
    <property type="match status" value="1"/>
</dbReference>
<keyword evidence="5 9" id="KW-0999">Mitochondrion inner membrane</keyword>
<evidence type="ECO:0000256" key="5">
    <source>
        <dbReference type="ARBA" id="ARBA00022792"/>
    </source>
</evidence>
<dbReference type="FunCoup" id="I2H970">
    <property type="interactions" value="253"/>
</dbReference>
<evidence type="ECO:0000256" key="6">
    <source>
        <dbReference type="ARBA" id="ARBA00022989"/>
    </source>
</evidence>
<feature type="region of interest" description="Disordered" evidence="10">
    <location>
        <begin position="1"/>
        <end position="26"/>
    </location>
</feature>
<comment type="similarity">
    <text evidence="2 9">Belongs to the COX20 family.</text>
</comment>
<dbReference type="OMA" id="IVGWEQC"/>
<dbReference type="EMBL" id="HE806324">
    <property type="protein sequence ID" value="CCH62922.1"/>
    <property type="molecule type" value="Genomic_DNA"/>
</dbReference>
<evidence type="ECO:0000256" key="9">
    <source>
        <dbReference type="PIRNR" id="PIRNR007871"/>
    </source>
</evidence>
<dbReference type="AlphaFoldDB" id="I2H970"/>
<evidence type="ECO:0000256" key="10">
    <source>
        <dbReference type="SAM" id="MobiDB-lite"/>
    </source>
</evidence>
<proteinExistence type="inferred from homology"/>
<feature type="compositionally biased region" description="Basic and acidic residues" evidence="10">
    <location>
        <begin position="10"/>
        <end position="20"/>
    </location>
</feature>
<dbReference type="GO" id="GO:0033617">
    <property type="term" value="P:mitochondrial respiratory chain complex IV assembly"/>
    <property type="evidence" value="ECO:0007669"/>
    <property type="project" value="EnsemblFungi"/>
</dbReference>
<dbReference type="KEGG" id="tbl:TBLA_0I02660"/>
<keyword evidence="7 9" id="KW-0496">Mitochondrion</keyword>
<accession>I2H970</accession>
<gene>
    <name evidence="11" type="primary">TBLA0I02660</name>
    <name evidence="11" type="ORF">TBLA_0I02660</name>
</gene>
<dbReference type="OrthoDB" id="14603at2759"/>
<name>I2H970_HENB6</name>
<dbReference type="GO" id="GO:0051082">
    <property type="term" value="F:unfolded protein binding"/>
    <property type="evidence" value="ECO:0007669"/>
    <property type="project" value="EnsemblFungi"/>
</dbReference>
<evidence type="ECO:0000256" key="1">
    <source>
        <dbReference type="ARBA" id="ARBA00004273"/>
    </source>
</evidence>
<evidence type="ECO:0000256" key="3">
    <source>
        <dbReference type="ARBA" id="ARBA00017689"/>
    </source>
</evidence>
<dbReference type="HOGENOM" id="CLU_125578_0_0_1"/>
<protein>
    <recommendedName>
        <fullName evidence="3 9">Cytochrome c oxidase assembly protein COX20, mitochondrial</fullName>
    </recommendedName>
</protein>
<evidence type="ECO:0000256" key="4">
    <source>
        <dbReference type="ARBA" id="ARBA00022692"/>
    </source>
</evidence>
<evidence type="ECO:0000313" key="11">
    <source>
        <dbReference type="EMBL" id="CCH62922.1"/>
    </source>
</evidence>
<reference evidence="11 12" key="1">
    <citation type="journal article" date="2011" name="Proc. Natl. Acad. Sci. U.S.A.">
        <title>Evolutionary erosion of yeast sex chromosomes by mating-type switching accidents.</title>
        <authorList>
            <person name="Gordon J.L."/>
            <person name="Armisen D."/>
            <person name="Proux-Wera E."/>
            <person name="Oheigeartaigh S.S."/>
            <person name="Byrne K.P."/>
            <person name="Wolfe K.H."/>
        </authorList>
    </citation>
    <scope>NUCLEOTIDE SEQUENCE [LARGE SCALE GENOMIC DNA]</scope>
    <source>
        <strain evidence="12">ATCC 34711 / CBS 6284 / DSM 70876 / NBRC 10599 / NRRL Y-10934 / UCD 77-7</strain>
    </source>
</reference>
<sequence length="178" mass="20447">MGFFSSNNSQDDKKTDENTELKNYSKGQRILLQDTEPKFQDNAPSINESARDTFNKALKTVSWDDFTLEKLTATPCFRDAGMVGFSSMFVLGGITLLYHKNPMKATNWSICGLLLGSIVGWEQCRITRTNSFKNAQIAKEIVKNKPKAMINPKEHDERLVNQWNHEDLTNSTPWYKFW</sequence>
<dbReference type="PANTHER" id="PTHR31586">
    <property type="entry name" value="CYTOCHROME C OXIDASE PROTEIN 20"/>
    <property type="match status" value="1"/>
</dbReference>
<keyword evidence="4" id="KW-0812">Transmembrane</keyword>
<dbReference type="InParanoid" id="I2H970"/>
<dbReference type="GO" id="GO:0005743">
    <property type="term" value="C:mitochondrial inner membrane"/>
    <property type="evidence" value="ECO:0007669"/>
    <property type="project" value="UniProtKB-SubCell"/>
</dbReference>
<dbReference type="GeneID" id="14498099"/>
<dbReference type="Proteomes" id="UP000002866">
    <property type="component" value="Chromosome 9"/>
</dbReference>
<keyword evidence="8 9" id="KW-0472">Membrane</keyword>
<dbReference type="eggNOG" id="ENOG502S3BD">
    <property type="taxonomic scope" value="Eukaryota"/>
</dbReference>
<keyword evidence="12" id="KW-1185">Reference proteome</keyword>
<dbReference type="PANTHER" id="PTHR31586:SF1">
    <property type="entry name" value="CYTOCHROME C OXIDASE ASSEMBLY PROTEIN COX20, MITOCHONDRIAL"/>
    <property type="match status" value="1"/>
</dbReference>
<evidence type="ECO:0000313" key="12">
    <source>
        <dbReference type="Proteomes" id="UP000002866"/>
    </source>
</evidence>